<dbReference type="RefSeq" id="WP_143186811.1">
    <property type="nucleotide sequence ID" value="NZ_CP054604.1"/>
</dbReference>
<protein>
    <submittedName>
        <fullName evidence="1">Uncharacterized protein</fullName>
    </submittedName>
</protein>
<dbReference type="OrthoDB" id="9915678at2"/>
<dbReference type="GeneID" id="68872329"/>
<gene>
    <name evidence="1" type="ORF">JQX14_14280</name>
</gene>
<dbReference type="EMBL" id="JAFBWN010000009">
    <property type="protein sequence ID" value="MBM2355714.1"/>
    <property type="molecule type" value="Genomic_DNA"/>
</dbReference>
<dbReference type="Proteomes" id="UP000809337">
    <property type="component" value="Unassembled WGS sequence"/>
</dbReference>
<sequence length="128" mass="13835">MFDPGRSKTRQERTLQLVAVASGDDPVRDVLIVGNRRGAPTVSRYPYFRVWAINGREDVSHAMHSGGPVMFHDISNRPFDGNPSTLGLTADHGNEGRRAGVLAAVADPRGFDGPVVPMPFRAPVISAE</sequence>
<organism evidence="1 2">
    <name type="scientific">Pseudosulfitobacter pseudonitzschiae</name>
    <dbReference type="NCBI Taxonomy" id="1402135"/>
    <lineage>
        <taxon>Bacteria</taxon>
        <taxon>Pseudomonadati</taxon>
        <taxon>Pseudomonadota</taxon>
        <taxon>Alphaproteobacteria</taxon>
        <taxon>Rhodobacterales</taxon>
        <taxon>Roseobacteraceae</taxon>
        <taxon>Pseudosulfitobacter</taxon>
    </lineage>
</organism>
<name>A0A9Q2N9Z6_9RHOB</name>
<evidence type="ECO:0000313" key="2">
    <source>
        <dbReference type="Proteomes" id="UP000809337"/>
    </source>
</evidence>
<reference evidence="1" key="1">
    <citation type="submission" date="2021-01" db="EMBL/GenBank/DDBJ databases">
        <title>Diatom-associated Roseobacters Show Island Model of Population Structure.</title>
        <authorList>
            <person name="Qu L."/>
            <person name="Feng X."/>
            <person name="Chen Y."/>
            <person name="Li L."/>
            <person name="Wang X."/>
            <person name="Hu Z."/>
            <person name="Wang H."/>
            <person name="Luo H."/>
        </authorList>
    </citation>
    <scope>NUCLEOTIDE SEQUENCE</scope>
    <source>
        <strain evidence="1">SM26-45</strain>
    </source>
</reference>
<accession>A0A9Q2N9Z6</accession>
<evidence type="ECO:0000313" key="1">
    <source>
        <dbReference type="EMBL" id="MBM2355714.1"/>
    </source>
</evidence>
<comment type="caution">
    <text evidence="1">The sequence shown here is derived from an EMBL/GenBank/DDBJ whole genome shotgun (WGS) entry which is preliminary data.</text>
</comment>
<dbReference type="AlphaFoldDB" id="A0A9Q2N9Z6"/>
<proteinExistence type="predicted"/>